<dbReference type="InterPro" id="IPR010730">
    <property type="entry name" value="HET"/>
</dbReference>
<organism evidence="2 3">
    <name type="scientific">Zasmidium cellare ATCC 36951</name>
    <dbReference type="NCBI Taxonomy" id="1080233"/>
    <lineage>
        <taxon>Eukaryota</taxon>
        <taxon>Fungi</taxon>
        <taxon>Dikarya</taxon>
        <taxon>Ascomycota</taxon>
        <taxon>Pezizomycotina</taxon>
        <taxon>Dothideomycetes</taxon>
        <taxon>Dothideomycetidae</taxon>
        <taxon>Mycosphaerellales</taxon>
        <taxon>Mycosphaerellaceae</taxon>
        <taxon>Zasmidium</taxon>
    </lineage>
</organism>
<dbReference type="OrthoDB" id="20872at2759"/>
<evidence type="ECO:0000313" key="3">
    <source>
        <dbReference type="Proteomes" id="UP000799537"/>
    </source>
</evidence>
<dbReference type="GeneID" id="54563780"/>
<evidence type="ECO:0000313" key="2">
    <source>
        <dbReference type="EMBL" id="KAF2169272.1"/>
    </source>
</evidence>
<proteinExistence type="predicted"/>
<dbReference type="PANTHER" id="PTHR10622">
    <property type="entry name" value="HET DOMAIN-CONTAINING PROTEIN"/>
    <property type="match status" value="1"/>
</dbReference>
<dbReference type="AlphaFoldDB" id="A0A6A6CTW4"/>
<dbReference type="Pfam" id="PF06985">
    <property type="entry name" value="HET"/>
    <property type="match status" value="1"/>
</dbReference>
<protein>
    <recommendedName>
        <fullName evidence="1">Heterokaryon incompatibility domain-containing protein</fullName>
    </recommendedName>
</protein>
<sequence>MKIEKACDQAKRDGHTWVWIDTCCIDKESSADLSEVVNSMYRWYADATVCYVYLADVTIESHRRGDIHKLPQDVDYLRLKFAAGRWFTRGWTLQESIAPKEVRFYDSEWFFITTKTQSTAALAKVSGIDEIVLRRSYQAKHFSVATRFSWAAKRQTTRVEDEAYSLVGLFDVNMPMIYGEGQKAFIRLQEEIIKT</sequence>
<reference evidence="2" key="1">
    <citation type="journal article" date="2020" name="Stud. Mycol.">
        <title>101 Dothideomycetes genomes: a test case for predicting lifestyles and emergence of pathogens.</title>
        <authorList>
            <person name="Haridas S."/>
            <person name="Albert R."/>
            <person name="Binder M."/>
            <person name="Bloem J."/>
            <person name="Labutti K."/>
            <person name="Salamov A."/>
            <person name="Andreopoulos B."/>
            <person name="Baker S."/>
            <person name="Barry K."/>
            <person name="Bills G."/>
            <person name="Bluhm B."/>
            <person name="Cannon C."/>
            <person name="Castanera R."/>
            <person name="Culley D."/>
            <person name="Daum C."/>
            <person name="Ezra D."/>
            <person name="Gonzalez J."/>
            <person name="Henrissat B."/>
            <person name="Kuo A."/>
            <person name="Liang C."/>
            <person name="Lipzen A."/>
            <person name="Lutzoni F."/>
            <person name="Magnuson J."/>
            <person name="Mondo S."/>
            <person name="Nolan M."/>
            <person name="Ohm R."/>
            <person name="Pangilinan J."/>
            <person name="Park H.-J."/>
            <person name="Ramirez L."/>
            <person name="Alfaro M."/>
            <person name="Sun H."/>
            <person name="Tritt A."/>
            <person name="Yoshinaga Y."/>
            <person name="Zwiers L.-H."/>
            <person name="Turgeon B."/>
            <person name="Goodwin S."/>
            <person name="Spatafora J."/>
            <person name="Crous P."/>
            <person name="Grigoriev I."/>
        </authorList>
    </citation>
    <scope>NUCLEOTIDE SEQUENCE</scope>
    <source>
        <strain evidence="2">ATCC 36951</strain>
    </source>
</reference>
<keyword evidence="3" id="KW-1185">Reference proteome</keyword>
<accession>A0A6A6CTW4</accession>
<dbReference type="PANTHER" id="PTHR10622:SF10">
    <property type="entry name" value="HET DOMAIN-CONTAINING PROTEIN"/>
    <property type="match status" value="1"/>
</dbReference>
<dbReference type="RefSeq" id="XP_033670161.1">
    <property type="nucleotide sequence ID" value="XM_033810508.1"/>
</dbReference>
<gene>
    <name evidence="2" type="ORF">M409DRAFT_36165</name>
</gene>
<name>A0A6A6CTW4_ZASCE</name>
<dbReference type="EMBL" id="ML993588">
    <property type="protein sequence ID" value="KAF2169272.1"/>
    <property type="molecule type" value="Genomic_DNA"/>
</dbReference>
<dbReference type="Proteomes" id="UP000799537">
    <property type="component" value="Unassembled WGS sequence"/>
</dbReference>
<feature type="domain" description="Heterokaryon incompatibility" evidence="1">
    <location>
        <begin position="3"/>
        <end position="95"/>
    </location>
</feature>
<evidence type="ECO:0000259" key="1">
    <source>
        <dbReference type="Pfam" id="PF06985"/>
    </source>
</evidence>